<organism evidence="1">
    <name type="scientific">marine sediment metagenome</name>
    <dbReference type="NCBI Taxonomy" id="412755"/>
    <lineage>
        <taxon>unclassified sequences</taxon>
        <taxon>metagenomes</taxon>
        <taxon>ecological metagenomes</taxon>
    </lineage>
</organism>
<sequence length="89" mass="10377">MTRLGDNWHDTDWLKWGELFKRLANATGISFKVVTIAVGTDDDCHDAIETQLYDVEGEEFEGYRLSVSLDEFKRRLQAVDARERLERVK</sequence>
<evidence type="ECO:0000313" key="1">
    <source>
        <dbReference type="EMBL" id="KKN06343.1"/>
    </source>
</evidence>
<dbReference type="AlphaFoldDB" id="A0A0F9QLW9"/>
<proteinExistence type="predicted"/>
<gene>
    <name evidence="1" type="ORF">LCGC14_1078390</name>
</gene>
<protein>
    <submittedName>
        <fullName evidence="1">Uncharacterized protein</fullName>
    </submittedName>
</protein>
<reference evidence="1" key="1">
    <citation type="journal article" date="2015" name="Nature">
        <title>Complex archaea that bridge the gap between prokaryotes and eukaryotes.</title>
        <authorList>
            <person name="Spang A."/>
            <person name="Saw J.H."/>
            <person name="Jorgensen S.L."/>
            <person name="Zaremba-Niedzwiedzka K."/>
            <person name="Martijn J."/>
            <person name="Lind A.E."/>
            <person name="van Eijk R."/>
            <person name="Schleper C."/>
            <person name="Guy L."/>
            <person name="Ettema T.J."/>
        </authorList>
    </citation>
    <scope>NUCLEOTIDE SEQUENCE</scope>
</reference>
<dbReference type="EMBL" id="LAZR01004703">
    <property type="protein sequence ID" value="KKN06343.1"/>
    <property type="molecule type" value="Genomic_DNA"/>
</dbReference>
<name>A0A0F9QLW9_9ZZZZ</name>
<comment type="caution">
    <text evidence="1">The sequence shown here is derived from an EMBL/GenBank/DDBJ whole genome shotgun (WGS) entry which is preliminary data.</text>
</comment>
<accession>A0A0F9QLW9</accession>